<feature type="transmembrane region" description="Helical" evidence="7">
    <location>
        <begin position="75"/>
        <end position="99"/>
    </location>
</feature>
<dbReference type="RefSeq" id="WP_169379800.1">
    <property type="nucleotide sequence ID" value="NZ_JAAXLA010000004.1"/>
</dbReference>
<feature type="transmembrane region" description="Helical" evidence="7">
    <location>
        <begin position="23"/>
        <end position="44"/>
    </location>
</feature>
<organism evidence="8 9">
    <name type="scientific">Pseudonocardia acidicola</name>
    <dbReference type="NCBI Taxonomy" id="2724939"/>
    <lineage>
        <taxon>Bacteria</taxon>
        <taxon>Bacillati</taxon>
        <taxon>Actinomycetota</taxon>
        <taxon>Actinomycetes</taxon>
        <taxon>Pseudonocardiales</taxon>
        <taxon>Pseudonocardiaceae</taxon>
        <taxon>Pseudonocardia</taxon>
    </lineage>
</organism>
<keyword evidence="4 7" id="KW-1133">Transmembrane helix</keyword>
<evidence type="ECO:0000256" key="1">
    <source>
        <dbReference type="ARBA" id="ARBA00004651"/>
    </source>
</evidence>
<evidence type="ECO:0000256" key="5">
    <source>
        <dbReference type="ARBA" id="ARBA00023136"/>
    </source>
</evidence>
<comment type="caution">
    <text evidence="8">The sequence shown here is derived from an EMBL/GenBank/DDBJ whole genome shotgun (WGS) entry which is preliminary data.</text>
</comment>
<protein>
    <submittedName>
        <fullName evidence="8">FUSC family protein</fullName>
    </submittedName>
</protein>
<feature type="transmembrane region" description="Helical" evidence="7">
    <location>
        <begin position="119"/>
        <end position="135"/>
    </location>
</feature>
<feature type="region of interest" description="Disordered" evidence="6">
    <location>
        <begin position="349"/>
        <end position="369"/>
    </location>
</feature>
<evidence type="ECO:0000313" key="8">
    <source>
        <dbReference type="EMBL" id="NMH96441.1"/>
    </source>
</evidence>
<evidence type="ECO:0000256" key="7">
    <source>
        <dbReference type="SAM" id="Phobius"/>
    </source>
</evidence>
<keyword evidence="9" id="KW-1185">Reference proteome</keyword>
<sequence length="369" mass="39311">MRVLRVLGERIAAVGRPGREREILVQAGKSALAALLALLVARWFHAPNAFLAPYAAVLAVTGTVYRSWSNAVQQAGIVLAGVGLAYVLSVLGTPAPVGVPLAVFAGLLAGRWRWFGPDGYWVAVTAVIMVAAGYFSHPRDLAVWVGLSVAGTLVGACVNTLVLPPVHLRSGDDAVRRLAIELADLVRGMAGGLREGYDRADADEWVHRARQLRGAVLHAADAVWYGRESTRWNPRRRLIRRVGAGLAGPSSVERLSRAVERIMHSAALLASLARAQQQPDPGLADTLDRLADGIDTMVEHLSSPEDRLAGELAGPLDRVRSTRAEVGAGPVAIRSTFVLTVEDALAQLTPGARGSPTPVTHSHRPIEET</sequence>
<evidence type="ECO:0000313" key="9">
    <source>
        <dbReference type="Proteomes" id="UP000820669"/>
    </source>
</evidence>
<gene>
    <name evidence="8" type="ORF">HF526_03765</name>
</gene>
<dbReference type="Proteomes" id="UP000820669">
    <property type="component" value="Unassembled WGS sequence"/>
</dbReference>
<keyword evidence="2" id="KW-1003">Cell membrane</keyword>
<keyword evidence="5 7" id="KW-0472">Membrane</keyword>
<feature type="transmembrane region" description="Helical" evidence="7">
    <location>
        <begin position="50"/>
        <end position="68"/>
    </location>
</feature>
<dbReference type="EMBL" id="JAAXLA010000004">
    <property type="protein sequence ID" value="NMH96441.1"/>
    <property type="molecule type" value="Genomic_DNA"/>
</dbReference>
<reference evidence="8 9" key="1">
    <citation type="submission" date="2020-04" db="EMBL/GenBank/DDBJ databases">
        <authorList>
            <person name="Klaysubun C."/>
            <person name="Duangmal K."/>
            <person name="Lipun K."/>
        </authorList>
    </citation>
    <scope>NUCLEOTIDE SEQUENCE [LARGE SCALE GENOMIC DNA]</scope>
    <source>
        <strain evidence="8 9">K10HN5</strain>
    </source>
</reference>
<name>A0ABX1S4B9_9PSEU</name>
<accession>A0ABX1S4B9</accession>
<evidence type="ECO:0000256" key="6">
    <source>
        <dbReference type="SAM" id="MobiDB-lite"/>
    </source>
</evidence>
<dbReference type="Pfam" id="PF06081">
    <property type="entry name" value="ArAE_1"/>
    <property type="match status" value="1"/>
</dbReference>
<evidence type="ECO:0000256" key="3">
    <source>
        <dbReference type="ARBA" id="ARBA00022692"/>
    </source>
</evidence>
<comment type="subcellular location">
    <subcellularLocation>
        <location evidence="1">Cell membrane</location>
        <topology evidence="1">Multi-pass membrane protein</topology>
    </subcellularLocation>
</comment>
<feature type="transmembrane region" description="Helical" evidence="7">
    <location>
        <begin position="142"/>
        <end position="163"/>
    </location>
</feature>
<dbReference type="InterPro" id="IPR010343">
    <property type="entry name" value="ArAE_1"/>
</dbReference>
<keyword evidence="3 7" id="KW-0812">Transmembrane</keyword>
<evidence type="ECO:0000256" key="2">
    <source>
        <dbReference type="ARBA" id="ARBA00022475"/>
    </source>
</evidence>
<evidence type="ECO:0000256" key="4">
    <source>
        <dbReference type="ARBA" id="ARBA00022989"/>
    </source>
</evidence>
<proteinExistence type="predicted"/>